<sequence length="294" mass="30790">MRLATTCLLSLAAAQAAAESANCIFGNSDICNTFADIGKSVGKFAADAQRELASNNLDAIGADIGHAIHRTAANFHKAVSNIDFQQAGKDVDQFITNGVADISTALSEFDIDKVTTDVQQFFEGIGKDIFMAIMSVPWEDLAQDAQRFFAQVGASVDATVSAIKWEYLPRNIMDWIKRHPFQTIFYIASGIVLFAPGIVTGPLLGAVGFTPVGPGSGSIAAAYQASFGPVLAGGAFATLQSAAMDGYGVATANMLVRLFAAVAAGGVGVLDLLNDAQIYDVKDAGDCVGLENEY</sequence>
<keyword evidence="5 6" id="KW-0472">Membrane</keyword>
<keyword evidence="7" id="KW-0732">Signal</keyword>
<evidence type="ECO:0000313" key="8">
    <source>
        <dbReference type="EMBL" id="KAL1627253.1"/>
    </source>
</evidence>
<feature type="transmembrane region" description="Helical" evidence="6">
    <location>
        <begin position="221"/>
        <end position="242"/>
    </location>
</feature>
<organism evidence="8 9">
    <name type="scientific">Neofusicoccum ribis</name>
    <dbReference type="NCBI Taxonomy" id="45134"/>
    <lineage>
        <taxon>Eukaryota</taxon>
        <taxon>Fungi</taxon>
        <taxon>Dikarya</taxon>
        <taxon>Ascomycota</taxon>
        <taxon>Pezizomycotina</taxon>
        <taxon>Dothideomycetes</taxon>
        <taxon>Dothideomycetes incertae sedis</taxon>
        <taxon>Botryosphaeriales</taxon>
        <taxon>Botryosphaeriaceae</taxon>
        <taxon>Neofusicoccum</taxon>
    </lineage>
</organism>
<dbReference type="InterPro" id="IPR038213">
    <property type="entry name" value="IFI6/IFI27-like_sf"/>
</dbReference>
<name>A0ABR3SQU2_9PEZI</name>
<keyword evidence="3 6" id="KW-0812">Transmembrane</keyword>
<evidence type="ECO:0000256" key="3">
    <source>
        <dbReference type="ARBA" id="ARBA00022692"/>
    </source>
</evidence>
<keyword evidence="4 6" id="KW-1133">Transmembrane helix</keyword>
<feature type="signal peptide" evidence="7">
    <location>
        <begin position="1"/>
        <end position="18"/>
    </location>
</feature>
<comment type="similarity">
    <text evidence="2">Belongs to the IFI6/IFI27 family.</text>
</comment>
<feature type="transmembrane region" description="Helical" evidence="6">
    <location>
        <begin position="254"/>
        <end position="273"/>
    </location>
</feature>
<evidence type="ECO:0000256" key="5">
    <source>
        <dbReference type="ARBA" id="ARBA00023136"/>
    </source>
</evidence>
<dbReference type="Proteomes" id="UP001521116">
    <property type="component" value="Unassembled WGS sequence"/>
</dbReference>
<dbReference type="EMBL" id="JAJVDC020000074">
    <property type="protein sequence ID" value="KAL1627253.1"/>
    <property type="molecule type" value="Genomic_DNA"/>
</dbReference>
<dbReference type="Pfam" id="PF06140">
    <property type="entry name" value="Ifi-6-16"/>
    <property type="match status" value="1"/>
</dbReference>
<evidence type="ECO:0000256" key="4">
    <source>
        <dbReference type="ARBA" id="ARBA00022989"/>
    </source>
</evidence>
<comment type="subcellular location">
    <subcellularLocation>
        <location evidence="1">Membrane</location>
        <topology evidence="1">Multi-pass membrane protein</topology>
    </subcellularLocation>
</comment>
<feature type="chain" id="PRO_5047483340" evidence="7">
    <location>
        <begin position="19"/>
        <end position="294"/>
    </location>
</feature>
<proteinExistence type="inferred from homology"/>
<evidence type="ECO:0000256" key="2">
    <source>
        <dbReference type="ARBA" id="ARBA00007262"/>
    </source>
</evidence>
<evidence type="ECO:0000256" key="1">
    <source>
        <dbReference type="ARBA" id="ARBA00004141"/>
    </source>
</evidence>
<dbReference type="Gene3D" id="6.10.110.10">
    <property type="match status" value="1"/>
</dbReference>
<protein>
    <submittedName>
        <fullName evidence="8">Uncharacterized protein</fullName>
    </submittedName>
</protein>
<evidence type="ECO:0000256" key="6">
    <source>
        <dbReference type="SAM" id="Phobius"/>
    </source>
</evidence>
<keyword evidence="9" id="KW-1185">Reference proteome</keyword>
<reference evidence="8 9" key="1">
    <citation type="submission" date="2024-02" db="EMBL/GenBank/DDBJ databases">
        <title>De novo assembly and annotation of 12 fungi associated with fruit tree decline syndrome in Ontario, Canada.</title>
        <authorList>
            <person name="Sulman M."/>
            <person name="Ellouze W."/>
            <person name="Ilyukhin E."/>
        </authorList>
    </citation>
    <scope>NUCLEOTIDE SEQUENCE [LARGE SCALE GENOMIC DNA]</scope>
    <source>
        <strain evidence="8 9">M1-105</strain>
    </source>
</reference>
<dbReference type="InterPro" id="IPR009311">
    <property type="entry name" value="IFI6/IFI27-like"/>
</dbReference>
<gene>
    <name evidence="8" type="ORF">SLS56_006492</name>
</gene>
<feature type="transmembrane region" description="Helical" evidence="6">
    <location>
        <begin position="184"/>
        <end position="209"/>
    </location>
</feature>
<dbReference type="PANTHER" id="PTHR16932:SF18">
    <property type="entry name" value="INTERFERON, ALPHA-INDUCIBLE PROTEIN 27-LIKE 2"/>
    <property type="match status" value="1"/>
</dbReference>
<evidence type="ECO:0000256" key="7">
    <source>
        <dbReference type="SAM" id="SignalP"/>
    </source>
</evidence>
<evidence type="ECO:0000313" key="9">
    <source>
        <dbReference type="Proteomes" id="UP001521116"/>
    </source>
</evidence>
<accession>A0ABR3SQU2</accession>
<comment type="caution">
    <text evidence="8">The sequence shown here is derived from an EMBL/GenBank/DDBJ whole genome shotgun (WGS) entry which is preliminary data.</text>
</comment>
<dbReference type="PANTHER" id="PTHR16932">
    <property type="entry name" value="INTERFERON ALPHA-INDUCIBLE PROTEIN 27"/>
    <property type="match status" value="1"/>
</dbReference>